<proteinExistence type="predicted"/>
<name>A0A540MD84_MALBA</name>
<evidence type="ECO:0000313" key="2">
    <source>
        <dbReference type="Proteomes" id="UP000315295"/>
    </source>
</evidence>
<dbReference type="Proteomes" id="UP000315295">
    <property type="component" value="Unassembled WGS sequence"/>
</dbReference>
<comment type="caution">
    <text evidence="1">The sequence shown here is derived from an EMBL/GenBank/DDBJ whole genome shotgun (WGS) entry which is preliminary data.</text>
</comment>
<dbReference type="EMBL" id="VIEB01000288">
    <property type="protein sequence ID" value="TQD96664.1"/>
    <property type="molecule type" value="Genomic_DNA"/>
</dbReference>
<evidence type="ECO:0000313" key="1">
    <source>
        <dbReference type="EMBL" id="TQD96664.1"/>
    </source>
</evidence>
<sequence>MLTSQKRMRHGRGRATKGLGCSYGYGSVSLNPLEEVLLLPLPKAKANYTGLVANDCYEMGFDCITNTYNIVRVSPQETDDQDPERPWHKKLEVWWLKFLPRREINSVSPYNLCYNHHKPAFAYRHA</sequence>
<protein>
    <submittedName>
        <fullName evidence="1">Uncharacterized protein</fullName>
    </submittedName>
</protein>
<dbReference type="AlphaFoldDB" id="A0A540MD84"/>
<keyword evidence="2" id="KW-1185">Reference proteome</keyword>
<organism evidence="1 2">
    <name type="scientific">Malus baccata</name>
    <name type="common">Siberian crab apple</name>
    <name type="synonym">Pyrus baccata</name>
    <dbReference type="NCBI Taxonomy" id="106549"/>
    <lineage>
        <taxon>Eukaryota</taxon>
        <taxon>Viridiplantae</taxon>
        <taxon>Streptophyta</taxon>
        <taxon>Embryophyta</taxon>
        <taxon>Tracheophyta</taxon>
        <taxon>Spermatophyta</taxon>
        <taxon>Magnoliopsida</taxon>
        <taxon>eudicotyledons</taxon>
        <taxon>Gunneridae</taxon>
        <taxon>Pentapetalae</taxon>
        <taxon>rosids</taxon>
        <taxon>fabids</taxon>
        <taxon>Rosales</taxon>
        <taxon>Rosaceae</taxon>
        <taxon>Amygdaloideae</taxon>
        <taxon>Maleae</taxon>
        <taxon>Malus</taxon>
    </lineage>
</organism>
<reference evidence="1 2" key="1">
    <citation type="journal article" date="2019" name="G3 (Bethesda)">
        <title>Sequencing of a Wild Apple (Malus baccata) Genome Unravels the Differences Between Cultivated and Wild Apple Species Regarding Disease Resistance and Cold Tolerance.</title>
        <authorList>
            <person name="Chen X."/>
        </authorList>
    </citation>
    <scope>NUCLEOTIDE SEQUENCE [LARGE SCALE GENOMIC DNA]</scope>
    <source>
        <strain evidence="2">cv. Shandingzi</strain>
        <tissue evidence="1">Leaves</tissue>
    </source>
</reference>
<gene>
    <name evidence="1" type="ORF">C1H46_017739</name>
</gene>
<accession>A0A540MD84</accession>